<dbReference type="Proteomes" id="UP000054107">
    <property type="component" value="Unassembled WGS sequence"/>
</dbReference>
<keyword evidence="3" id="KW-1185">Reference proteome</keyword>
<accession>A0A0B7N3H3</accession>
<feature type="compositionally biased region" description="Polar residues" evidence="1">
    <location>
        <begin position="85"/>
        <end position="99"/>
    </location>
</feature>
<reference evidence="2 3" key="1">
    <citation type="submission" date="2014-09" db="EMBL/GenBank/DDBJ databases">
        <authorList>
            <person name="Ellenberger Sabrina"/>
        </authorList>
    </citation>
    <scope>NUCLEOTIDE SEQUENCE [LARGE SCALE GENOMIC DNA]</scope>
    <source>
        <strain evidence="2 3">CBS 412.66</strain>
    </source>
</reference>
<feature type="compositionally biased region" description="Polar residues" evidence="1">
    <location>
        <begin position="35"/>
        <end position="45"/>
    </location>
</feature>
<gene>
    <name evidence="2" type="primary">PARPA_06860.1 scaffold 24569</name>
</gene>
<sequence length="524" mass="59908">MAKTKKQVNKKGSSSDSIPLSTGGPGISGPGVLTGVTNVPSSTSESNDHLPTVGLPLSEEKGFSWENSSILSSEEVAPMDADSLADSSSTISENVLNNESRGHYDNVPPVDSRESHGQSTRVDFDTAIKQRSIFDASHNNFLGSDKRRYLSCEIASLKNQLFNAVMQGITHDDTTEEAKRLTAVTLKLEKAEKAFKMLFGQETTLVPGETPLFQWKGHVFNKNKPIFRTVEDCLDQFERVLFAHQLSLEDNWRRLVPARLSTSMARWYAQYLSHSQFESWSRFRLEVSNKYGKSQHNIKEEAREKLEHLLYDKSKSFESFIENFQELKSQAEITDEDCLVRYLFKALPRELTRATKFYLNNNTDKGKITADFAIEKVIATFEALFKEQWEENDILITRKEKRLYEKRNNPKKRFHHDDNRKMLFFLPVMTSRKGAFASITQKFGPNAKFCYTCKAANYKKGEHKCPRRPKQTIKKRKTNDTVVPMAVDTTDTETESDNDNSDSHMTFSALTIEDKQDNFVFHLH</sequence>
<feature type="region of interest" description="Disordered" evidence="1">
    <location>
        <begin position="1"/>
        <end position="55"/>
    </location>
</feature>
<protein>
    <recommendedName>
        <fullName evidence="4">Retrotransposon gag domain-containing protein</fullName>
    </recommendedName>
</protein>
<evidence type="ECO:0000313" key="3">
    <source>
        <dbReference type="Proteomes" id="UP000054107"/>
    </source>
</evidence>
<proteinExistence type="predicted"/>
<feature type="compositionally biased region" description="Polar residues" evidence="1">
    <location>
        <begin position="10"/>
        <end position="20"/>
    </location>
</feature>
<dbReference type="EMBL" id="LN728651">
    <property type="protein sequence ID" value="CEP12851.1"/>
    <property type="molecule type" value="Genomic_DNA"/>
</dbReference>
<evidence type="ECO:0000256" key="1">
    <source>
        <dbReference type="SAM" id="MobiDB-lite"/>
    </source>
</evidence>
<feature type="region of interest" description="Disordered" evidence="1">
    <location>
        <begin position="79"/>
        <end position="119"/>
    </location>
</feature>
<organism evidence="2 3">
    <name type="scientific">Parasitella parasitica</name>
    <dbReference type="NCBI Taxonomy" id="35722"/>
    <lineage>
        <taxon>Eukaryota</taxon>
        <taxon>Fungi</taxon>
        <taxon>Fungi incertae sedis</taxon>
        <taxon>Mucoromycota</taxon>
        <taxon>Mucoromycotina</taxon>
        <taxon>Mucoromycetes</taxon>
        <taxon>Mucorales</taxon>
        <taxon>Mucorineae</taxon>
        <taxon>Mucoraceae</taxon>
        <taxon>Parasitella</taxon>
    </lineage>
</organism>
<evidence type="ECO:0008006" key="4">
    <source>
        <dbReference type="Google" id="ProtNLM"/>
    </source>
</evidence>
<dbReference type="OrthoDB" id="2288506at2759"/>
<dbReference type="STRING" id="35722.A0A0B7N3H3"/>
<evidence type="ECO:0000313" key="2">
    <source>
        <dbReference type="EMBL" id="CEP12851.1"/>
    </source>
</evidence>
<name>A0A0B7N3H3_9FUNG</name>
<dbReference type="AlphaFoldDB" id="A0A0B7N3H3"/>